<organism evidence="2 3">
    <name type="scientific">Paraflavitalea soli</name>
    <dbReference type="NCBI Taxonomy" id="2315862"/>
    <lineage>
        <taxon>Bacteria</taxon>
        <taxon>Pseudomonadati</taxon>
        <taxon>Bacteroidota</taxon>
        <taxon>Chitinophagia</taxon>
        <taxon>Chitinophagales</taxon>
        <taxon>Chitinophagaceae</taxon>
        <taxon>Paraflavitalea</taxon>
    </lineage>
</organism>
<dbReference type="Proteomes" id="UP000263900">
    <property type="component" value="Chromosome"/>
</dbReference>
<name>A0A3B7MQD2_9BACT</name>
<dbReference type="EMBL" id="CP032157">
    <property type="protein sequence ID" value="AXY75250.1"/>
    <property type="molecule type" value="Genomic_DNA"/>
</dbReference>
<protein>
    <recommendedName>
        <fullName evidence="4">Two pore domain potassium channel family protein</fullName>
    </recommendedName>
</protein>
<keyword evidence="3" id="KW-1185">Reference proteome</keyword>
<feature type="transmembrane region" description="Helical" evidence="1">
    <location>
        <begin position="21"/>
        <end position="43"/>
    </location>
</feature>
<sequence length="114" mass="13004">MYEPKYKPLAPRRVFYLRVANNLLIGAGILGISLLIGILGFHYTCDHIRWLDAFHNASMLLSGMGPVLDHLCDKGIWFSSFYALFSGVVFITNIGFILAPVIHRFFHKLHLQEK</sequence>
<gene>
    <name evidence="2" type="ORF">D3H65_15215</name>
</gene>
<accession>A0A3B7MQD2</accession>
<keyword evidence="1" id="KW-0472">Membrane</keyword>
<evidence type="ECO:0000313" key="2">
    <source>
        <dbReference type="EMBL" id="AXY75250.1"/>
    </source>
</evidence>
<reference evidence="2 3" key="1">
    <citation type="submission" date="2018-09" db="EMBL/GenBank/DDBJ databases">
        <title>Genome sequencing of strain 6GH32-13.</title>
        <authorList>
            <person name="Weon H.-Y."/>
            <person name="Heo J."/>
            <person name="Kwon S.-W."/>
        </authorList>
    </citation>
    <scope>NUCLEOTIDE SEQUENCE [LARGE SCALE GENOMIC DNA]</scope>
    <source>
        <strain evidence="2 3">5GH32-13</strain>
    </source>
</reference>
<proteinExistence type="predicted"/>
<keyword evidence="1" id="KW-1133">Transmembrane helix</keyword>
<dbReference type="AlphaFoldDB" id="A0A3B7MQD2"/>
<feature type="transmembrane region" description="Helical" evidence="1">
    <location>
        <begin position="76"/>
        <end position="102"/>
    </location>
</feature>
<dbReference type="OrthoDB" id="465094at2"/>
<evidence type="ECO:0008006" key="4">
    <source>
        <dbReference type="Google" id="ProtNLM"/>
    </source>
</evidence>
<dbReference type="KEGG" id="pseg:D3H65_15215"/>
<dbReference type="RefSeq" id="WP_119051131.1">
    <property type="nucleotide sequence ID" value="NZ_CP032157.1"/>
</dbReference>
<evidence type="ECO:0000313" key="3">
    <source>
        <dbReference type="Proteomes" id="UP000263900"/>
    </source>
</evidence>
<keyword evidence="1" id="KW-0812">Transmembrane</keyword>
<evidence type="ECO:0000256" key="1">
    <source>
        <dbReference type="SAM" id="Phobius"/>
    </source>
</evidence>